<accession>A0A4U0TKK7</accession>
<name>A0A4U0TKK7_9PEZI</name>
<organism evidence="2 3">
    <name type="scientific">Salinomyces thailandicus</name>
    <dbReference type="NCBI Taxonomy" id="706561"/>
    <lineage>
        <taxon>Eukaryota</taxon>
        <taxon>Fungi</taxon>
        <taxon>Dikarya</taxon>
        <taxon>Ascomycota</taxon>
        <taxon>Pezizomycotina</taxon>
        <taxon>Dothideomycetes</taxon>
        <taxon>Dothideomycetidae</taxon>
        <taxon>Mycosphaerellales</taxon>
        <taxon>Teratosphaeriaceae</taxon>
        <taxon>Salinomyces</taxon>
    </lineage>
</organism>
<reference evidence="2 3" key="1">
    <citation type="submission" date="2017-03" db="EMBL/GenBank/DDBJ databases">
        <title>Genomes of endolithic fungi from Antarctica.</title>
        <authorList>
            <person name="Coleine C."/>
            <person name="Masonjones S."/>
            <person name="Stajich J.E."/>
        </authorList>
    </citation>
    <scope>NUCLEOTIDE SEQUENCE [LARGE SCALE GENOMIC DNA]</scope>
    <source>
        <strain evidence="2 3">CCFEE 6315</strain>
    </source>
</reference>
<dbReference type="OrthoDB" id="2830640at2759"/>
<keyword evidence="1" id="KW-1133">Transmembrane helix</keyword>
<proteinExistence type="predicted"/>
<dbReference type="Gene3D" id="1.20.58.340">
    <property type="entry name" value="Magnesium transport protein CorA, transmembrane region"/>
    <property type="match status" value="1"/>
</dbReference>
<dbReference type="AlphaFoldDB" id="A0A4U0TKK7"/>
<protein>
    <submittedName>
        <fullName evidence="2">Uncharacterized protein</fullName>
    </submittedName>
</protein>
<evidence type="ECO:0000256" key="1">
    <source>
        <dbReference type="SAM" id="Phobius"/>
    </source>
</evidence>
<evidence type="ECO:0000313" key="2">
    <source>
        <dbReference type="EMBL" id="TKA22155.1"/>
    </source>
</evidence>
<feature type="transmembrane region" description="Helical" evidence="1">
    <location>
        <begin position="196"/>
        <end position="215"/>
    </location>
</feature>
<comment type="caution">
    <text evidence="2">The sequence shown here is derived from an EMBL/GenBank/DDBJ whole genome shotgun (WGS) entry which is preliminary data.</text>
</comment>
<feature type="transmembrane region" description="Helical" evidence="1">
    <location>
        <begin position="377"/>
        <end position="397"/>
    </location>
</feature>
<dbReference type="Proteomes" id="UP000308549">
    <property type="component" value="Unassembled WGS sequence"/>
</dbReference>
<sequence>MDFLTARILQQAEREGRFEHIPTELINLSTYESQPTVYSHHRNEWDGETNAANAFALYSPRAPDRSVRAGYQGDATGHLKCLSQRRRPSHVSNQADKLPFKDAAALRDVFDNFGLPTTYLHIADGSPAIAQCTISKTAKGRSKLEFVAHCVTKQGDWAMALSHDPSANSTSVYWSVDQRIPAEHLLEDLTAFKDSAFHPMLVPCIMFAAALEMAVRRRFDIKDCLRRLEKAVQLLHRHTSQSLLGAPEHPSELESRSRAMEEALGLLTTCRRAQASRDGRNDFWRSYQDALETGLDYAEHATSQVPTAQFDRAHDELKRWTALASRKLDSMKARNNDHIARVDIASDTLYNIVQQRDSRIQLSIAKASQRDNEDMKFIALLGSIFLPAGLIASVLNVQEFQFVGGAKLFGAYVAITVPFIVVVVTLCIARPHYKQWQERGLRGGRTERGHL</sequence>
<keyword evidence="3" id="KW-1185">Reference proteome</keyword>
<keyword evidence="1" id="KW-0472">Membrane</keyword>
<gene>
    <name evidence="2" type="ORF">B0A50_08212</name>
</gene>
<dbReference type="EMBL" id="NAJL01000083">
    <property type="protein sequence ID" value="TKA22155.1"/>
    <property type="molecule type" value="Genomic_DNA"/>
</dbReference>
<keyword evidence="1" id="KW-0812">Transmembrane</keyword>
<feature type="transmembrane region" description="Helical" evidence="1">
    <location>
        <begin position="409"/>
        <end position="429"/>
    </location>
</feature>
<evidence type="ECO:0000313" key="3">
    <source>
        <dbReference type="Proteomes" id="UP000308549"/>
    </source>
</evidence>